<organism evidence="1 2">
    <name type="scientific">Isoptericola luteus</name>
    <dbReference type="NCBI Taxonomy" id="2879484"/>
    <lineage>
        <taxon>Bacteria</taxon>
        <taxon>Bacillati</taxon>
        <taxon>Actinomycetota</taxon>
        <taxon>Actinomycetes</taxon>
        <taxon>Micrococcales</taxon>
        <taxon>Promicromonosporaceae</taxon>
        <taxon>Isoptericola</taxon>
    </lineage>
</organism>
<sequence length="75" mass="8205">MGSERFRGVVTAWDEEQGVGAVRLADGRAVWALFAAIDAPDGAFRELVPGEEVTLTVSEVAHGDYSWQADWIRRG</sequence>
<dbReference type="InterPro" id="IPR012340">
    <property type="entry name" value="NA-bd_OB-fold"/>
</dbReference>
<gene>
    <name evidence="1" type="ORF">LEP48_10595</name>
</gene>
<accession>A0ABS7ZJ38</accession>
<dbReference type="EMBL" id="JAIXCQ010000006">
    <property type="protein sequence ID" value="MCA5893795.1"/>
    <property type="molecule type" value="Genomic_DNA"/>
</dbReference>
<keyword evidence="2" id="KW-1185">Reference proteome</keyword>
<proteinExistence type="predicted"/>
<dbReference type="Proteomes" id="UP001319870">
    <property type="component" value="Unassembled WGS sequence"/>
</dbReference>
<dbReference type="Gene3D" id="2.40.50.140">
    <property type="entry name" value="Nucleic acid-binding proteins"/>
    <property type="match status" value="1"/>
</dbReference>
<evidence type="ECO:0000313" key="1">
    <source>
        <dbReference type="EMBL" id="MCA5893795.1"/>
    </source>
</evidence>
<name>A0ABS7ZJ38_9MICO</name>
<protein>
    <submittedName>
        <fullName evidence="1">Uncharacterized protein</fullName>
    </submittedName>
</protein>
<reference evidence="1 2" key="1">
    <citation type="submission" date="2021-09" db="EMBL/GenBank/DDBJ databases">
        <title>Isoptericola luteus sp. nov., a novel bacterium isolated from Harbin, the capital city of Heilongjiang province.</title>
        <authorList>
            <person name="Li J."/>
        </authorList>
    </citation>
    <scope>NUCLEOTIDE SEQUENCE [LARGE SCALE GENOMIC DNA]</scope>
    <source>
        <strain evidence="1 2">NEAU-Y5</strain>
    </source>
</reference>
<dbReference type="RefSeq" id="WP_225565559.1">
    <property type="nucleotide sequence ID" value="NZ_JAIXCQ010000006.1"/>
</dbReference>
<evidence type="ECO:0000313" key="2">
    <source>
        <dbReference type="Proteomes" id="UP001319870"/>
    </source>
</evidence>
<comment type="caution">
    <text evidence="1">The sequence shown here is derived from an EMBL/GenBank/DDBJ whole genome shotgun (WGS) entry which is preliminary data.</text>
</comment>